<sequence length="224" mass="25849">MRMDVFRWLPGACGSLGPALIPPAHIAVLWYFWQNYSRFVDKRFCSCSCWDTVFKGTYESGIASYKHMYFNATQNTMKMWLLIVVGVIALYECTKHLVQLLLQCKITELISTSVVLHLANVENQVTARKTLSIVGIALLHILASGVDQFISNVFRGEGYPHQVVRDLGFMIPDVMHLLLPLWLLRQTRLESFSTRPFYRDRNLRRDVVLMFFVVTVLFTICSFL</sequence>
<dbReference type="EnsemblMetazoa" id="AMIN010384-RA">
    <property type="protein sequence ID" value="AMIN010384-PA"/>
    <property type="gene ID" value="AMIN010384"/>
</dbReference>
<dbReference type="STRING" id="112268.A0A182WJ30"/>
<evidence type="ECO:0000313" key="3">
    <source>
        <dbReference type="Proteomes" id="UP000075920"/>
    </source>
</evidence>
<name>A0A182WJ30_9DIPT</name>
<reference evidence="2" key="2">
    <citation type="submission" date="2020-05" db="UniProtKB">
        <authorList>
            <consortium name="EnsemblMetazoa"/>
        </authorList>
    </citation>
    <scope>IDENTIFICATION</scope>
    <source>
        <strain evidence="2">MINIMUS1</strain>
    </source>
</reference>
<feature type="transmembrane region" description="Helical" evidence="1">
    <location>
        <begin position="12"/>
        <end position="33"/>
    </location>
</feature>
<dbReference type="PANTHER" id="PTHR39074:SF1">
    <property type="entry name" value="AGAP007547-PA"/>
    <property type="match status" value="1"/>
</dbReference>
<dbReference type="AlphaFoldDB" id="A0A182WJ30"/>
<dbReference type="VEuPathDB" id="VectorBase:AMIN010384"/>
<keyword evidence="1" id="KW-1133">Transmembrane helix</keyword>
<protein>
    <submittedName>
        <fullName evidence="2">Uncharacterized protein</fullName>
    </submittedName>
</protein>
<evidence type="ECO:0000256" key="1">
    <source>
        <dbReference type="SAM" id="Phobius"/>
    </source>
</evidence>
<feature type="transmembrane region" description="Helical" evidence="1">
    <location>
        <begin position="203"/>
        <end position="223"/>
    </location>
</feature>
<keyword evidence="1" id="KW-0472">Membrane</keyword>
<dbReference type="Proteomes" id="UP000075920">
    <property type="component" value="Unassembled WGS sequence"/>
</dbReference>
<proteinExistence type="predicted"/>
<feature type="transmembrane region" description="Helical" evidence="1">
    <location>
        <begin position="77"/>
        <end position="93"/>
    </location>
</feature>
<evidence type="ECO:0000313" key="2">
    <source>
        <dbReference type="EnsemblMetazoa" id="AMIN010384-PA"/>
    </source>
</evidence>
<dbReference type="PANTHER" id="PTHR39074">
    <property type="entry name" value="AGAP007547-PA"/>
    <property type="match status" value="1"/>
</dbReference>
<organism evidence="2 3">
    <name type="scientific">Anopheles minimus</name>
    <dbReference type="NCBI Taxonomy" id="112268"/>
    <lineage>
        <taxon>Eukaryota</taxon>
        <taxon>Metazoa</taxon>
        <taxon>Ecdysozoa</taxon>
        <taxon>Arthropoda</taxon>
        <taxon>Hexapoda</taxon>
        <taxon>Insecta</taxon>
        <taxon>Pterygota</taxon>
        <taxon>Neoptera</taxon>
        <taxon>Endopterygota</taxon>
        <taxon>Diptera</taxon>
        <taxon>Nematocera</taxon>
        <taxon>Culicoidea</taxon>
        <taxon>Culicidae</taxon>
        <taxon>Anophelinae</taxon>
        <taxon>Anopheles</taxon>
    </lineage>
</organism>
<reference evidence="3" key="1">
    <citation type="submission" date="2013-03" db="EMBL/GenBank/DDBJ databases">
        <title>The Genome Sequence of Anopheles minimus MINIMUS1.</title>
        <authorList>
            <consortium name="The Broad Institute Genomics Platform"/>
            <person name="Neafsey D.E."/>
            <person name="Walton C."/>
            <person name="Walker B."/>
            <person name="Young S.K."/>
            <person name="Zeng Q."/>
            <person name="Gargeya S."/>
            <person name="Fitzgerald M."/>
            <person name="Haas B."/>
            <person name="Abouelleil A."/>
            <person name="Allen A.W."/>
            <person name="Alvarado L."/>
            <person name="Arachchi H.M."/>
            <person name="Berlin A.M."/>
            <person name="Chapman S.B."/>
            <person name="Gainer-Dewar J."/>
            <person name="Goldberg J."/>
            <person name="Griggs A."/>
            <person name="Gujja S."/>
            <person name="Hansen M."/>
            <person name="Howarth C."/>
            <person name="Imamovic A."/>
            <person name="Ireland A."/>
            <person name="Larimer J."/>
            <person name="McCowan C."/>
            <person name="Murphy C."/>
            <person name="Pearson M."/>
            <person name="Poon T.W."/>
            <person name="Priest M."/>
            <person name="Roberts A."/>
            <person name="Saif S."/>
            <person name="Shea T."/>
            <person name="Sisk P."/>
            <person name="Sykes S."/>
            <person name="Wortman J."/>
            <person name="Nusbaum C."/>
            <person name="Birren B."/>
        </authorList>
    </citation>
    <scope>NUCLEOTIDE SEQUENCE [LARGE SCALE GENOMIC DNA]</scope>
    <source>
        <strain evidence="3">MINIMUS1</strain>
    </source>
</reference>
<keyword evidence="1" id="KW-0812">Transmembrane</keyword>
<accession>A0A182WJ30</accession>
<keyword evidence="3" id="KW-1185">Reference proteome</keyword>